<reference evidence="2 3" key="1">
    <citation type="journal article" date="2020" name="Nature">
        <title>Six reference-quality genomes reveal evolution of bat adaptations.</title>
        <authorList>
            <person name="Jebb D."/>
            <person name="Huang Z."/>
            <person name="Pippel M."/>
            <person name="Hughes G.M."/>
            <person name="Lavrichenko K."/>
            <person name="Devanna P."/>
            <person name="Winkler S."/>
            <person name="Jermiin L.S."/>
            <person name="Skirmuntt E.C."/>
            <person name="Katzourakis A."/>
            <person name="Burkitt-Gray L."/>
            <person name="Ray D.A."/>
            <person name="Sullivan K.A.M."/>
            <person name="Roscito J.G."/>
            <person name="Kirilenko B.M."/>
            <person name="Davalos L.M."/>
            <person name="Corthals A.P."/>
            <person name="Power M.L."/>
            <person name="Jones G."/>
            <person name="Ransome R.D."/>
            <person name="Dechmann D.K.N."/>
            <person name="Locatelli A.G."/>
            <person name="Puechmaille S.J."/>
            <person name="Fedrigo O."/>
            <person name="Jarvis E.D."/>
            <person name="Hiller M."/>
            <person name="Vernes S.C."/>
            <person name="Myers E.W."/>
            <person name="Teeling E.C."/>
        </authorList>
    </citation>
    <scope>NUCLEOTIDE SEQUENCE [LARGE SCALE GENOMIC DNA]</scope>
    <source>
        <strain evidence="2">MRhiFer1</strain>
        <tissue evidence="2">Lung</tissue>
    </source>
</reference>
<gene>
    <name evidence="2" type="ORF">mRhiFer1_008952</name>
</gene>
<accession>A0A7J7TEU3</accession>
<evidence type="ECO:0000256" key="1">
    <source>
        <dbReference type="SAM" id="MobiDB-lite"/>
    </source>
</evidence>
<sequence>MSPGISRIPGSSIWGLGREFRPVPSYAVNPAPLPFPDPGQTVKFWSLAQPGWCIYLGRQQHFQTLRPSNREEGFPWQGREGTSPRVLTAASSCVTSPPPVLGHGDPGPKILPAALDSPRGETALSATCPRPRSCFTNQDSKLHPFLPPFHHPPTSMPKGEKAT</sequence>
<evidence type="ECO:0000313" key="2">
    <source>
        <dbReference type="EMBL" id="KAF6298917.1"/>
    </source>
</evidence>
<feature type="region of interest" description="Disordered" evidence="1">
    <location>
        <begin position="137"/>
        <end position="163"/>
    </location>
</feature>
<feature type="region of interest" description="Disordered" evidence="1">
    <location>
        <begin position="68"/>
        <end position="109"/>
    </location>
</feature>
<organism evidence="2 3">
    <name type="scientific">Rhinolophus ferrumequinum</name>
    <name type="common">Greater horseshoe bat</name>
    <dbReference type="NCBI Taxonomy" id="59479"/>
    <lineage>
        <taxon>Eukaryota</taxon>
        <taxon>Metazoa</taxon>
        <taxon>Chordata</taxon>
        <taxon>Craniata</taxon>
        <taxon>Vertebrata</taxon>
        <taxon>Euteleostomi</taxon>
        <taxon>Mammalia</taxon>
        <taxon>Eutheria</taxon>
        <taxon>Laurasiatheria</taxon>
        <taxon>Chiroptera</taxon>
        <taxon>Yinpterochiroptera</taxon>
        <taxon>Rhinolophoidea</taxon>
        <taxon>Rhinolophidae</taxon>
        <taxon>Rhinolophinae</taxon>
        <taxon>Rhinolophus</taxon>
    </lineage>
</organism>
<name>A0A7J7TEU3_RHIFE</name>
<dbReference type="AlphaFoldDB" id="A0A7J7TEU3"/>
<proteinExistence type="predicted"/>
<evidence type="ECO:0000313" key="3">
    <source>
        <dbReference type="Proteomes" id="UP000585614"/>
    </source>
</evidence>
<comment type="caution">
    <text evidence="2">The sequence shown here is derived from an EMBL/GenBank/DDBJ whole genome shotgun (WGS) entry which is preliminary data.</text>
</comment>
<dbReference type="EMBL" id="JACAGC010000020">
    <property type="protein sequence ID" value="KAF6298917.1"/>
    <property type="molecule type" value="Genomic_DNA"/>
</dbReference>
<feature type="compositionally biased region" description="Pro residues" evidence="1">
    <location>
        <begin position="145"/>
        <end position="155"/>
    </location>
</feature>
<protein>
    <submittedName>
        <fullName evidence="2">Uncharacterized protein</fullName>
    </submittedName>
</protein>
<dbReference type="Proteomes" id="UP000585614">
    <property type="component" value="Unassembled WGS sequence"/>
</dbReference>